<gene>
    <name evidence="1" type="ORF">OXH18_16035</name>
</gene>
<keyword evidence="2" id="KW-1185">Reference proteome</keyword>
<dbReference type="EMBL" id="CP113797">
    <property type="protein sequence ID" value="WAL58679.1"/>
    <property type="molecule type" value="Genomic_DNA"/>
</dbReference>
<sequence>MAYVPAPYEDAASVITSTTAILWSHARFYTTLTLMNLYALLSQTDRQRVSDGAIVPILSNCESAAWQLVLLWSQLGDFDNLEYAWWLQRESEQLDAKGIAVRAVGIGDRASGQQFCAYTGFPADCLFVDPTAELHQMLNLYSGLSVKLPGLSPSQNALFNLLLMCAGVGSPGTLAEVWRGYRGDRQAPQLIADEETINAFPLPPLKGSFFRWAGGKGFQRPFELATLRLRNMTEVLSHWKTYVPNAAYLTQRGATFLFNAQGELLYEHRDRAILGFATDMRHPLSFLSVAIETK</sequence>
<organism evidence="1 2">
    <name type="scientific">Thermocoleostomius sinensis A174</name>
    <dbReference type="NCBI Taxonomy" id="2016057"/>
    <lineage>
        <taxon>Bacteria</taxon>
        <taxon>Bacillati</taxon>
        <taxon>Cyanobacteriota</taxon>
        <taxon>Cyanophyceae</taxon>
        <taxon>Oculatellales</taxon>
        <taxon>Oculatellaceae</taxon>
        <taxon>Thermocoleostomius</taxon>
    </lineage>
</organism>
<reference evidence="1" key="1">
    <citation type="submission" date="2022-12" db="EMBL/GenBank/DDBJ databases">
        <title>Polyphasic identification of a Novel Hot-Spring Cyanobacterium Ocullathermofonsia sinensis gen nov. sp. nov. and Genomic Insights on its Adaptations to the Thermal Habitat.</title>
        <authorList>
            <person name="Daroch M."/>
            <person name="Tang J."/>
            <person name="Jiang Y."/>
        </authorList>
    </citation>
    <scope>NUCLEOTIDE SEQUENCE</scope>
    <source>
        <strain evidence="1">PKUAC-SCTA174</strain>
    </source>
</reference>
<dbReference type="InterPro" id="IPR032801">
    <property type="entry name" value="PXL2A/B/C"/>
</dbReference>
<dbReference type="Pfam" id="PF13911">
    <property type="entry name" value="AhpC-TSA_2"/>
    <property type="match status" value="1"/>
</dbReference>
<protein>
    <submittedName>
        <fullName evidence="1">Peroxiredoxin-like family protein</fullName>
    </submittedName>
</protein>
<dbReference type="Proteomes" id="UP001163152">
    <property type="component" value="Chromosome"/>
</dbReference>
<dbReference type="AlphaFoldDB" id="A0A9E8ZB16"/>
<evidence type="ECO:0000313" key="1">
    <source>
        <dbReference type="EMBL" id="WAL58679.1"/>
    </source>
</evidence>
<proteinExistence type="predicted"/>
<name>A0A9E8ZB16_9CYAN</name>
<accession>A0A9E8ZB16</accession>
<evidence type="ECO:0000313" key="2">
    <source>
        <dbReference type="Proteomes" id="UP001163152"/>
    </source>
</evidence>
<dbReference type="KEGG" id="tsin:OXH18_16035"/>